<reference evidence="7 8" key="1">
    <citation type="submission" date="2019-12" db="EMBL/GenBank/DDBJ databases">
        <title>Rhizobium genotypes associated with high levels of biological nitrogen fixation by grain legumes in a temperate-maritime cropping system.</title>
        <authorList>
            <person name="Maluk M."/>
            <person name="Francesc Ferrando Molina F."/>
            <person name="Lopez Del Egido L."/>
            <person name="Lafos M."/>
            <person name="Langarica-Fuentes A."/>
            <person name="Gebre Yohannes G."/>
            <person name="Young M.W."/>
            <person name="Martin P."/>
            <person name="Gantlett R."/>
            <person name="Kenicer G."/>
            <person name="Hawes C."/>
            <person name="Begg G.S."/>
            <person name="Quilliam R.S."/>
            <person name="Squire G.R."/>
            <person name="Poole P.S."/>
            <person name="Young P.W."/>
            <person name="Iannetta P.M."/>
            <person name="James E.K."/>
        </authorList>
    </citation>
    <scope>NUCLEOTIDE SEQUENCE [LARGE SCALE GENOMIC DNA]</scope>
    <source>
        <strain evidence="7 8">JHI1118</strain>
    </source>
</reference>
<dbReference type="RefSeq" id="WP_163993972.1">
    <property type="nucleotide sequence ID" value="NZ_WUEY01000033.1"/>
</dbReference>
<dbReference type="Gene3D" id="3.40.50.720">
    <property type="entry name" value="NAD(P)-binding Rossmann-like Domain"/>
    <property type="match status" value="2"/>
</dbReference>
<dbReference type="GO" id="GO:0051287">
    <property type="term" value="F:NAD binding"/>
    <property type="evidence" value="ECO:0007669"/>
    <property type="project" value="InterPro"/>
</dbReference>
<keyword evidence="3" id="KW-0520">NAD</keyword>
<comment type="caution">
    <text evidence="7">The sequence shown here is derived from an EMBL/GenBank/DDBJ whole genome shotgun (WGS) entry which is preliminary data.</text>
</comment>
<dbReference type="Pfam" id="PF02826">
    <property type="entry name" value="2-Hacid_dh_C"/>
    <property type="match status" value="1"/>
</dbReference>
<evidence type="ECO:0000256" key="4">
    <source>
        <dbReference type="RuleBase" id="RU003719"/>
    </source>
</evidence>
<dbReference type="SUPFAM" id="SSF52283">
    <property type="entry name" value="Formate/glycerate dehydrogenase catalytic domain-like"/>
    <property type="match status" value="1"/>
</dbReference>
<dbReference type="PROSITE" id="PS00670">
    <property type="entry name" value="D_2_HYDROXYACID_DH_2"/>
    <property type="match status" value="1"/>
</dbReference>
<dbReference type="PANTHER" id="PTHR42789:SF1">
    <property type="entry name" value="D-ISOMER SPECIFIC 2-HYDROXYACID DEHYDROGENASE FAMILY PROTEIN (AFU_ORTHOLOGUE AFUA_6G10090)"/>
    <property type="match status" value="1"/>
</dbReference>
<organism evidence="7 8">
    <name type="scientific">Rhizobium lusitanum</name>
    <dbReference type="NCBI Taxonomy" id="293958"/>
    <lineage>
        <taxon>Bacteria</taxon>
        <taxon>Pseudomonadati</taxon>
        <taxon>Pseudomonadota</taxon>
        <taxon>Alphaproteobacteria</taxon>
        <taxon>Hyphomicrobiales</taxon>
        <taxon>Rhizobiaceae</taxon>
        <taxon>Rhizobium/Agrobacterium group</taxon>
        <taxon>Rhizobium</taxon>
    </lineage>
</organism>
<gene>
    <name evidence="7" type="ORF">GR212_34060</name>
</gene>
<protein>
    <submittedName>
        <fullName evidence="7">D-2-hydroxyacid dehydrogenase family protein</fullName>
    </submittedName>
</protein>
<dbReference type="InterPro" id="IPR006140">
    <property type="entry name" value="D-isomer_DH_NAD-bd"/>
</dbReference>
<accession>A0A6L9UJL7</accession>
<dbReference type="SUPFAM" id="SSF51735">
    <property type="entry name" value="NAD(P)-binding Rossmann-fold domains"/>
    <property type="match status" value="1"/>
</dbReference>
<dbReference type="PANTHER" id="PTHR42789">
    <property type="entry name" value="D-ISOMER SPECIFIC 2-HYDROXYACID DEHYDROGENASE FAMILY PROTEIN (AFU_ORTHOLOGUE AFUA_6G10090)"/>
    <property type="match status" value="1"/>
</dbReference>
<dbReference type="FunFam" id="3.40.50.720:FF:000203">
    <property type="entry name" value="D-3-phosphoglycerate dehydrogenase (SerA)"/>
    <property type="match status" value="1"/>
</dbReference>
<comment type="similarity">
    <text evidence="1 4">Belongs to the D-isomer specific 2-hydroxyacid dehydrogenase family.</text>
</comment>
<feature type="domain" description="D-isomer specific 2-hydroxyacid dehydrogenase NAD-binding" evidence="6">
    <location>
        <begin position="114"/>
        <end position="289"/>
    </location>
</feature>
<evidence type="ECO:0000259" key="6">
    <source>
        <dbReference type="Pfam" id="PF02826"/>
    </source>
</evidence>
<evidence type="ECO:0000259" key="5">
    <source>
        <dbReference type="Pfam" id="PF00389"/>
    </source>
</evidence>
<dbReference type="InterPro" id="IPR029753">
    <property type="entry name" value="D-isomer_DH_CS"/>
</dbReference>
<evidence type="ECO:0000313" key="8">
    <source>
        <dbReference type="Proteomes" id="UP000483035"/>
    </source>
</evidence>
<evidence type="ECO:0000256" key="1">
    <source>
        <dbReference type="ARBA" id="ARBA00005854"/>
    </source>
</evidence>
<sequence>MPLRCAILDDYQKVAFSMADWSELDGKIEIDRFHDHIGDADELAAKLADYDMVLAMRERTPFPAAFLGRLPKLKLLLTTGMVNASIDMEAAARLGITVAGTRGSAGAAAELTWGLLLALVRHIPAENANFHQGGSQWQLTVGRDLKGRTLGVAGIGRLGQLVAGYGRAFGMNVLGWSRSNTPERSAELGIGFAASLDALLEASDIVSLHLPLNAETRAIIGKRELDLMKPGAILLNTSRGPLVDENAMVAALESGGLGGAGLDVFDTEPLPLDHALRRFGNVIATPHLGYVTEESYRIYFSEAVEDISAWLAGNPVRVLNQPDPALLRR</sequence>
<evidence type="ECO:0000256" key="2">
    <source>
        <dbReference type="ARBA" id="ARBA00023002"/>
    </source>
</evidence>
<dbReference type="Proteomes" id="UP000483035">
    <property type="component" value="Unassembled WGS sequence"/>
</dbReference>
<name>A0A6L9UJL7_9HYPH</name>
<dbReference type="AlphaFoldDB" id="A0A6L9UJL7"/>
<dbReference type="EMBL" id="WUEY01000033">
    <property type="protein sequence ID" value="NEI74572.1"/>
    <property type="molecule type" value="Genomic_DNA"/>
</dbReference>
<dbReference type="InterPro" id="IPR036291">
    <property type="entry name" value="NAD(P)-bd_dom_sf"/>
</dbReference>
<dbReference type="PROSITE" id="PS00671">
    <property type="entry name" value="D_2_HYDROXYACID_DH_3"/>
    <property type="match status" value="1"/>
</dbReference>
<dbReference type="CDD" id="cd12169">
    <property type="entry name" value="PGDH_like_1"/>
    <property type="match status" value="1"/>
</dbReference>
<dbReference type="InterPro" id="IPR050857">
    <property type="entry name" value="D-2-hydroxyacid_DH"/>
</dbReference>
<evidence type="ECO:0000313" key="7">
    <source>
        <dbReference type="EMBL" id="NEI74572.1"/>
    </source>
</evidence>
<feature type="domain" description="D-isomer specific 2-hydroxyacid dehydrogenase catalytic" evidence="5">
    <location>
        <begin position="37"/>
        <end position="316"/>
    </location>
</feature>
<dbReference type="InterPro" id="IPR006139">
    <property type="entry name" value="D-isomer_2_OHA_DH_cat_dom"/>
</dbReference>
<keyword evidence="2 4" id="KW-0560">Oxidoreductase</keyword>
<evidence type="ECO:0000256" key="3">
    <source>
        <dbReference type="ARBA" id="ARBA00023027"/>
    </source>
</evidence>
<dbReference type="Pfam" id="PF00389">
    <property type="entry name" value="2-Hacid_dh"/>
    <property type="match status" value="1"/>
</dbReference>
<proteinExistence type="inferred from homology"/>
<dbReference type="GO" id="GO:0016616">
    <property type="term" value="F:oxidoreductase activity, acting on the CH-OH group of donors, NAD or NADP as acceptor"/>
    <property type="evidence" value="ECO:0007669"/>
    <property type="project" value="InterPro"/>
</dbReference>